<dbReference type="RefSeq" id="XP_022294459.1">
    <property type="nucleotide sequence ID" value="XM_022438751.1"/>
</dbReference>
<dbReference type="Pfam" id="PF11901">
    <property type="entry name" value="DM9"/>
    <property type="match status" value="2"/>
</dbReference>
<proteinExistence type="predicted"/>
<dbReference type="PANTHER" id="PTHR31649:SF1">
    <property type="entry name" value="FARNESOIC ACID O-METHYL TRANSFERASE DOMAIN-CONTAINING PROTEIN"/>
    <property type="match status" value="1"/>
</dbReference>
<keyword evidence="1" id="KW-1185">Reference proteome</keyword>
<protein>
    <submittedName>
        <fullName evidence="2">Uncharacterized protein LOC111104680</fullName>
    </submittedName>
</protein>
<dbReference type="AlphaFoldDB" id="A0A8B8AW08"/>
<name>A0A8B8AW08_CRAVI</name>
<dbReference type="KEGG" id="cvn:111104680"/>
<organism evidence="1 2">
    <name type="scientific">Crassostrea virginica</name>
    <name type="common">Eastern oyster</name>
    <dbReference type="NCBI Taxonomy" id="6565"/>
    <lineage>
        <taxon>Eukaryota</taxon>
        <taxon>Metazoa</taxon>
        <taxon>Spiralia</taxon>
        <taxon>Lophotrochozoa</taxon>
        <taxon>Mollusca</taxon>
        <taxon>Bivalvia</taxon>
        <taxon>Autobranchia</taxon>
        <taxon>Pteriomorphia</taxon>
        <taxon>Ostreida</taxon>
        <taxon>Ostreoidea</taxon>
        <taxon>Ostreidae</taxon>
        <taxon>Crassostrea</taxon>
    </lineage>
</organism>
<gene>
    <name evidence="2" type="primary">LOC111104680</name>
</gene>
<evidence type="ECO:0000313" key="1">
    <source>
        <dbReference type="Proteomes" id="UP000694844"/>
    </source>
</evidence>
<sequence>MATWMTTTGNHIPEGAIRAGYEEDGKPLFIARANMEGVLTPGKCGHHLHGAHIPYGGKEQIVNQYEVLVHHNSALGFFDWLRASKGKVPKQAYQTDTDIYVGRAFYSGSLIPCKIATNPSHMCAYMGYRLQEHNTNEYEVLCQIK</sequence>
<dbReference type="GeneID" id="111104680"/>
<accession>A0A8B8AW08</accession>
<dbReference type="Proteomes" id="UP000694844">
    <property type="component" value="Chromosome 7"/>
</dbReference>
<dbReference type="PANTHER" id="PTHR31649">
    <property type="entry name" value="AGAP009604-PA"/>
    <property type="match status" value="1"/>
</dbReference>
<evidence type="ECO:0000313" key="2">
    <source>
        <dbReference type="RefSeq" id="XP_022294459.1"/>
    </source>
</evidence>
<reference evidence="2" key="1">
    <citation type="submission" date="2025-08" db="UniProtKB">
        <authorList>
            <consortium name="RefSeq"/>
        </authorList>
    </citation>
    <scope>IDENTIFICATION</scope>
    <source>
        <tissue evidence="2">Whole sample</tissue>
    </source>
</reference>
<dbReference type="InterPro" id="IPR006616">
    <property type="entry name" value="DM9_repeat"/>
</dbReference>
<dbReference type="OrthoDB" id="6081326at2759"/>
<dbReference type="SMART" id="SM00696">
    <property type="entry name" value="DM9"/>
    <property type="match status" value="2"/>
</dbReference>